<keyword evidence="1" id="KW-1133">Transmembrane helix</keyword>
<protein>
    <submittedName>
        <fullName evidence="2">DUF2178 domain-containing protein</fullName>
    </submittedName>
</protein>
<feature type="transmembrane region" description="Helical" evidence="1">
    <location>
        <begin position="107"/>
        <end position="127"/>
    </location>
</feature>
<comment type="caution">
    <text evidence="2">The sequence shown here is derived from an EMBL/GenBank/DDBJ whole genome shotgun (WGS) entry which is preliminary data.</text>
</comment>
<dbReference type="AlphaFoldDB" id="A0A8T5UX02"/>
<accession>A0A8T5UX02</accession>
<organism evidence="2 3">
    <name type="scientific">Methanobacterium spitsbergense</name>
    <dbReference type="NCBI Taxonomy" id="2874285"/>
    <lineage>
        <taxon>Archaea</taxon>
        <taxon>Methanobacteriati</taxon>
        <taxon>Methanobacteriota</taxon>
        <taxon>Methanomada group</taxon>
        <taxon>Methanobacteria</taxon>
        <taxon>Methanobacteriales</taxon>
        <taxon>Methanobacteriaceae</taxon>
        <taxon>Methanobacterium</taxon>
    </lineage>
</organism>
<feature type="transmembrane region" description="Helical" evidence="1">
    <location>
        <begin position="20"/>
        <end position="49"/>
    </location>
</feature>
<gene>
    <name evidence="2" type="ORF">K8N75_12305</name>
</gene>
<name>A0A8T5UX02_9EURY</name>
<evidence type="ECO:0000313" key="3">
    <source>
        <dbReference type="Proteomes" id="UP000825933"/>
    </source>
</evidence>
<keyword evidence="3" id="KW-1185">Reference proteome</keyword>
<dbReference type="RefSeq" id="WP_223792363.1">
    <property type="nucleotide sequence ID" value="NZ_JAIOUQ010000016.1"/>
</dbReference>
<keyword evidence="1" id="KW-0472">Membrane</keyword>
<dbReference type="Pfam" id="PF09946">
    <property type="entry name" value="DUF2178"/>
    <property type="match status" value="1"/>
</dbReference>
<reference evidence="3" key="1">
    <citation type="journal article" date="2022" name="Microbiol. Resour. Announc.">
        <title>Draft Genome Sequence of a Methanogenic Archaeon from West Spitsbergen Permafrost.</title>
        <authorList>
            <person name="Trubitsyn V."/>
            <person name="Rivkina E."/>
            <person name="Shcherbakova V."/>
        </authorList>
    </citation>
    <scope>NUCLEOTIDE SEQUENCE [LARGE SCALE GENOMIC DNA]</scope>
    <source>
        <strain evidence="3">VT</strain>
    </source>
</reference>
<dbReference type="EMBL" id="JAIOUQ010000016">
    <property type="protein sequence ID" value="MBZ2166817.1"/>
    <property type="molecule type" value="Genomic_DNA"/>
</dbReference>
<evidence type="ECO:0000313" key="2">
    <source>
        <dbReference type="EMBL" id="MBZ2166817.1"/>
    </source>
</evidence>
<keyword evidence="1" id="KW-0812">Transmembrane</keyword>
<sequence length="136" mass="15510">MNQKTLRNILITTSAIQTILWVTGLILANVTLVILALIVAMAVLPVVYIHRDNIGEMFQRDKDKIMEDERTQLINEKSSTMTLGALIGTIIYVGFILVSLRNIYPEYLLTGYILLITALYGLILNIISRTYYKRKF</sequence>
<feature type="transmembrane region" description="Helical" evidence="1">
    <location>
        <begin position="80"/>
        <end position="101"/>
    </location>
</feature>
<evidence type="ECO:0000256" key="1">
    <source>
        <dbReference type="SAM" id="Phobius"/>
    </source>
</evidence>
<proteinExistence type="predicted"/>
<dbReference type="InterPro" id="IPR019235">
    <property type="entry name" value="DUF2178_TM"/>
</dbReference>
<dbReference type="Proteomes" id="UP000825933">
    <property type="component" value="Unassembled WGS sequence"/>
</dbReference>